<sequence>MKENFRLKREMLNSREENRMSSSHLSVGLNILNLFCLEPRMDLGI</sequence>
<keyword evidence="2" id="KW-1185">Reference proteome</keyword>
<protein>
    <submittedName>
        <fullName evidence="1">Uncharacterized protein</fullName>
    </submittedName>
</protein>
<gene>
    <name evidence="1" type="ORF">ES332_A04G006300v1</name>
</gene>
<name>A0A5D2QT33_GOSTO</name>
<organism evidence="1 2">
    <name type="scientific">Gossypium tomentosum</name>
    <name type="common">Hawaiian cotton</name>
    <name type="synonym">Gossypium sandvicense</name>
    <dbReference type="NCBI Taxonomy" id="34277"/>
    <lineage>
        <taxon>Eukaryota</taxon>
        <taxon>Viridiplantae</taxon>
        <taxon>Streptophyta</taxon>
        <taxon>Embryophyta</taxon>
        <taxon>Tracheophyta</taxon>
        <taxon>Spermatophyta</taxon>
        <taxon>Magnoliopsida</taxon>
        <taxon>eudicotyledons</taxon>
        <taxon>Gunneridae</taxon>
        <taxon>Pentapetalae</taxon>
        <taxon>rosids</taxon>
        <taxon>malvids</taxon>
        <taxon>Malvales</taxon>
        <taxon>Malvaceae</taxon>
        <taxon>Malvoideae</taxon>
        <taxon>Gossypium</taxon>
    </lineage>
</organism>
<evidence type="ECO:0000313" key="1">
    <source>
        <dbReference type="EMBL" id="TYI31747.1"/>
    </source>
</evidence>
<reference evidence="1 2" key="1">
    <citation type="submission" date="2019-07" db="EMBL/GenBank/DDBJ databases">
        <title>WGS assembly of Gossypium tomentosum.</title>
        <authorList>
            <person name="Chen Z.J."/>
            <person name="Sreedasyam A."/>
            <person name="Ando A."/>
            <person name="Song Q."/>
            <person name="De L."/>
            <person name="Hulse-Kemp A."/>
            <person name="Ding M."/>
            <person name="Ye W."/>
            <person name="Kirkbride R."/>
            <person name="Jenkins J."/>
            <person name="Plott C."/>
            <person name="Lovell J."/>
            <person name="Lin Y.-M."/>
            <person name="Vaughn R."/>
            <person name="Liu B."/>
            <person name="Li W."/>
            <person name="Simpson S."/>
            <person name="Scheffler B."/>
            <person name="Saski C."/>
            <person name="Grover C."/>
            <person name="Hu G."/>
            <person name="Conover J."/>
            <person name="Carlson J."/>
            <person name="Shu S."/>
            <person name="Boston L."/>
            <person name="Williams M."/>
            <person name="Peterson D."/>
            <person name="Mcgee K."/>
            <person name="Jones D."/>
            <person name="Wendel J."/>
            <person name="Stelly D."/>
            <person name="Grimwood J."/>
            <person name="Schmutz J."/>
        </authorList>
    </citation>
    <scope>NUCLEOTIDE SEQUENCE [LARGE SCALE GENOMIC DNA]</scope>
    <source>
        <strain evidence="1">7179.01</strain>
    </source>
</reference>
<accession>A0A5D2QT33</accession>
<dbReference type="AlphaFoldDB" id="A0A5D2QT33"/>
<evidence type="ECO:0000313" key="2">
    <source>
        <dbReference type="Proteomes" id="UP000322667"/>
    </source>
</evidence>
<dbReference type="EMBL" id="CM017613">
    <property type="protein sequence ID" value="TYI31747.1"/>
    <property type="molecule type" value="Genomic_DNA"/>
</dbReference>
<dbReference type="Proteomes" id="UP000322667">
    <property type="component" value="Chromosome A04"/>
</dbReference>
<proteinExistence type="predicted"/>